<dbReference type="Pfam" id="PF05170">
    <property type="entry name" value="AsmA"/>
    <property type="match status" value="1"/>
</dbReference>
<dbReference type="InterPro" id="IPR052894">
    <property type="entry name" value="AsmA-related"/>
</dbReference>
<dbReference type="GeneID" id="97765540"/>
<dbReference type="PANTHER" id="PTHR30441">
    <property type="entry name" value="DUF748 DOMAIN-CONTAINING PROTEIN"/>
    <property type="match status" value="1"/>
</dbReference>
<dbReference type="InterPro" id="IPR007844">
    <property type="entry name" value="AsmA"/>
</dbReference>
<dbReference type="AlphaFoldDB" id="A0A1H4EKU6"/>
<dbReference type="GO" id="GO:0090313">
    <property type="term" value="P:regulation of protein targeting to membrane"/>
    <property type="evidence" value="ECO:0007669"/>
    <property type="project" value="TreeGrafter"/>
</dbReference>
<keyword evidence="3" id="KW-1185">Reference proteome</keyword>
<sequence length="566" mass="62819">MKLIGKLLISLLLLTLLALVALYIALQTQWGANEVSRWVSQHTEYRLALKKVSHSWTSPSIFQLNEVSFGHQNQPPTLVAKQVSVGLSLRQITMPSHLASLWLEGGTLNLNQTGYALPLQADVLQLKDMALQAQDGDWRLNGQQVNGGITPWEPQPGNLLGNHARFQLSARSLTLNDIPASQVLVEGALENRRLTLSNFGANVARGELTGSAQRADDGGWQINRLRLSNVRLQTSRSLSDFWRPVAALPAVSVDRFDLIDARIEGPGWAASDLDATLQHVTFRQDNWQSEDGSLSFNATDLINGDMHLIDPIINLDLSSQGIAIRQFSTRWERGLLRASGNWLRSDHRLTLDELVIAGMEYTLPGDWRQRWQQALPSWLEEISVKKFTANRNLLIDINPDFPFQVTALDGYGSDLLLARQHQWGIWQGSLNLNASDATFNKVDIRRPSLALTANNDRITFTDLSAFTQGGLLEAKASINQTPAREFTLDMNGKSTSFDTLLHWGWPTPTRMPSGNLNFQLRLNGKMAYATPLTPSLNGILQGTDSAGQPLQQQLHQGVLQEGMPTP</sequence>
<dbReference type="RefSeq" id="WP_074729009.1">
    <property type="nucleotide sequence ID" value="NZ_FNQS01000010.1"/>
</dbReference>
<dbReference type="Proteomes" id="UP000187280">
    <property type="component" value="Unassembled WGS sequence"/>
</dbReference>
<evidence type="ECO:0000313" key="2">
    <source>
        <dbReference type="EMBL" id="SEA85683.1"/>
    </source>
</evidence>
<name>A0A1H4EKU6_9GAMM</name>
<proteinExistence type="predicted"/>
<dbReference type="GO" id="GO:0005886">
    <property type="term" value="C:plasma membrane"/>
    <property type="evidence" value="ECO:0007669"/>
    <property type="project" value="TreeGrafter"/>
</dbReference>
<accession>A0A1H4EKU6</accession>
<organism evidence="2 3">
    <name type="scientific">Lonsdalea quercina</name>
    <dbReference type="NCBI Taxonomy" id="71657"/>
    <lineage>
        <taxon>Bacteria</taxon>
        <taxon>Pseudomonadati</taxon>
        <taxon>Pseudomonadota</taxon>
        <taxon>Gammaproteobacteria</taxon>
        <taxon>Enterobacterales</taxon>
        <taxon>Pectobacteriaceae</taxon>
        <taxon>Lonsdalea</taxon>
    </lineage>
</organism>
<evidence type="ECO:0000259" key="1">
    <source>
        <dbReference type="Pfam" id="PF05170"/>
    </source>
</evidence>
<feature type="domain" description="AsmA" evidence="1">
    <location>
        <begin position="221"/>
        <end position="541"/>
    </location>
</feature>
<dbReference type="PANTHER" id="PTHR30441:SF4">
    <property type="entry name" value="PROTEIN ASMA"/>
    <property type="match status" value="1"/>
</dbReference>
<gene>
    <name evidence="2" type="ORF">SAMN02982996_02694</name>
</gene>
<dbReference type="EMBL" id="FNQS01000010">
    <property type="protein sequence ID" value="SEA85683.1"/>
    <property type="molecule type" value="Genomic_DNA"/>
</dbReference>
<dbReference type="STRING" id="71657.SAMN02982996_02694"/>
<evidence type="ECO:0000313" key="3">
    <source>
        <dbReference type="Proteomes" id="UP000187280"/>
    </source>
</evidence>
<protein>
    <submittedName>
        <fullName evidence="2">AsmA family protein</fullName>
    </submittedName>
</protein>
<dbReference type="eggNOG" id="COG2982">
    <property type="taxonomic scope" value="Bacteria"/>
</dbReference>
<reference evidence="2 3" key="1">
    <citation type="submission" date="2016-10" db="EMBL/GenBank/DDBJ databases">
        <authorList>
            <person name="de Groot N.N."/>
        </authorList>
    </citation>
    <scope>NUCLEOTIDE SEQUENCE [LARGE SCALE GENOMIC DNA]</scope>
    <source>
        <strain evidence="2 3">ATCC 29281</strain>
    </source>
</reference>